<dbReference type="EMBL" id="JAEQNA010000001">
    <property type="protein sequence ID" value="MBL0418801.1"/>
    <property type="molecule type" value="Genomic_DNA"/>
</dbReference>
<name>A0A936ZJB3_9BURK</name>
<feature type="transmembrane region" description="Helical" evidence="3">
    <location>
        <begin position="43"/>
        <end position="65"/>
    </location>
</feature>
<feature type="coiled-coil region" evidence="1">
    <location>
        <begin position="110"/>
        <end position="137"/>
    </location>
</feature>
<evidence type="ECO:0000313" key="4">
    <source>
        <dbReference type="EMBL" id="MBL0418801.1"/>
    </source>
</evidence>
<keyword evidence="3" id="KW-0812">Transmembrane</keyword>
<evidence type="ECO:0000256" key="2">
    <source>
        <dbReference type="SAM" id="MobiDB-lite"/>
    </source>
</evidence>
<keyword evidence="1" id="KW-0175">Coiled coil</keyword>
<organism evidence="4 5">
    <name type="scientific">Ramlibacter aurantiacus</name>
    <dbReference type="NCBI Taxonomy" id="2801330"/>
    <lineage>
        <taxon>Bacteria</taxon>
        <taxon>Pseudomonadati</taxon>
        <taxon>Pseudomonadota</taxon>
        <taxon>Betaproteobacteria</taxon>
        <taxon>Burkholderiales</taxon>
        <taxon>Comamonadaceae</taxon>
        <taxon>Ramlibacter</taxon>
    </lineage>
</organism>
<keyword evidence="3" id="KW-1133">Transmembrane helix</keyword>
<feature type="region of interest" description="Disordered" evidence="2">
    <location>
        <begin position="161"/>
        <end position="188"/>
    </location>
</feature>
<sequence length="188" mass="21147">MRLRTVLVILAALLVVVFALLNWQEVTRPTSLNLGFAQVQAPMGLILLSLLGLATLVFMTLVASVHTRSLVESRQHAKALEAQRELADRAEASRLAELRQQIDTYLNEGRQRETRAAAELEQAFARIQRDLRQQVDQSHRALATRLGEMEGRVTQQLERMERGRAPMQPAEPIPITDVTAQRPVDQLP</sequence>
<keyword evidence="3" id="KW-0472">Membrane</keyword>
<accession>A0A936ZJB3</accession>
<evidence type="ECO:0000313" key="5">
    <source>
        <dbReference type="Proteomes" id="UP000613011"/>
    </source>
</evidence>
<evidence type="ECO:0000256" key="3">
    <source>
        <dbReference type="SAM" id="Phobius"/>
    </source>
</evidence>
<protein>
    <recommendedName>
        <fullName evidence="6">LapA family protein</fullName>
    </recommendedName>
</protein>
<dbReference type="RefSeq" id="WP_201681880.1">
    <property type="nucleotide sequence ID" value="NZ_JAEQNA010000001.1"/>
</dbReference>
<evidence type="ECO:0000256" key="1">
    <source>
        <dbReference type="SAM" id="Coils"/>
    </source>
</evidence>
<gene>
    <name evidence="4" type="ORF">JI739_00440</name>
</gene>
<dbReference type="AlphaFoldDB" id="A0A936ZJB3"/>
<dbReference type="Proteomes" id="UP000613011">
    <property type="component" value="Unassembled WGS sequence"/>
</dbReference>
<comment type="caution">
    <text evidence="4">The sequence shown here is derived from an EMBL/GenBank/DDBJ whole genome shotgun (WGS) entry which is preliminary data.</text>
</comment>
<keyword evidence="5" id="KW-1185">Reference proteome</keyword>
<reference evidence="4" key="1">
    <citation type="submission" date="2021-01" db="EMBL/GenBank/DDBJ databases">
        <title>Ramlibacter sp. strain AW1 16S ribosomal RNA gene Genome sequencing and assembly.</title>
        <authorList>
            <person name="Kang M."/>
        </authorList>
    </citation>
    <scope>NUCLEOTIDE SEQUENCE</scope>
    <source>
        <strain evidence="4">AW1</strain>
    </source>
</reference>
<evidence type="ECO:0008006" key="6">
    <source>
        <dbReference type="Google" id="ProtNLM"/>
    </source>
</evidence>
<proteinExistence type="predicted"/>